<gene>
    <name evidence="2" type="ORF">SAMEA4029009_CIC11G00000005668</name>
</gene>
<organism evidence="2 3">
    <name type="scientific">Sungouiella intermedia</name>
    <dbReference type="NCBI Taxonomy" id="45354"/>
    <lineage>
        <taxon>Eukaryota</taxon>
        <taxon>Fungi</taxon>
        <taxon>Dikarya</taxon>
        <taxon>Ascomycota</taxon>
        <taxon>Saccharomycotina</taxon>
        <taxon>Pichiomycetes</taxon>
        <taxon>Metschnikowiaceae</taxon>
        <taxon>Sungouiella</taxon>
    </lineage>
</organism>
<evidence type="ECO:0000313" key="2">
    <source>
        <dbReference type="EMBL" id="SGZ48712.1"/>
    </source>
</evidence>
<protein>
    <submittedName>
        <fullName evidence="2">CIC11C00000005668</fullName>
    </submittedName>
</protein>
<evidence type="ECO:0000313" key="3">
    <source>
        <dbReference type="Proteomes" id="UP000182259"/>
    </source>
</evidence>
<dbReference type="CDD" id="cd05154">
    <property type="entry name" value="ACAD10_11_N-like"/>
    <property type="match status" value="1"/>
</dbReference>
<name>A0A1L0BCE6_9ASCO</name>
<dbReference type="PANTHER" id="PTHR47829">
    <property type="entry name" value="HYDROLASE, PUTATIVE (AFU_ORTHOLOGUE AFUA_1G12880)-RELATED"/>
    <property type="match status" value="1"/>
</dbReference>
<evidence type="ECO:0000259" key="1">
    <source>
        <dbReference type="Pfam" id="PF01636"/>
    </source>
</evidence>
<feature type="domain" description="Aminoglycoside phosphotransferase" evidence="1">
    <location>
        <begin position="42"/>
        <end position="284"/>
    </location>
</feature>
<reference evidence="2 3" key="1">
    <citation type="submission" date="2016-10" db="EMBL/GenBank/DDBJ databases">
        <authorList>
            <person name="de Groot N.N."/>
        </authorList>
    </citation>
    <scope>NUCLEOTIDE SEQUENCE [LARGE SCALE GENOMIC DNA]</scope>
    <source>
        <strain evidence="2 3">PYCC 4715</strain>
    </source>
</reference>
<dbReference type="Gene3D" id="3.90.1200.10">
    <property type="match status" value="1"/>
</dbReference>
<dbReference type="InterPro" id="IPR011009">
    <property type="entry name" value="Kinase-like_dom_sf"/>
</dbReference>
<dbReference type="PANTHER" id="PTHR47829:SF1">
    <property type="entry name" value="HAD FAMILY PHOSPHATASE"/>
    <property type="match status" value="1"/>
</dbReference>
<accession>A0A1L0BCE6</accession>
<dbReference type="SUPFAM" id="SSF56112">
    <property type="entry name" value="Protein kinase-like (PK-like)"/>
    <property type="match status" value="1"/>
</dbReference>
<dbReference type="InterPro" id="IPR041726">
    <property type="entry name" value="ACAD10_11_N"/>
</dbReference>
<dbReference type="Gene3D" id="3.30.200.20">
    <property type="entry name" value="Phosphorylase Kinase, domain 1"/>
    <property type="match status" value="1"/>
</dbReference>
<dbReference type="InterPro" id="IPR002575">
    <property type="entry name" value="Aminoglycoside_PTrfase"/>
</dbReference>
<dbReference type="EMBL" id="LT635764">
    <property type="protein sequence ID" value="SGZ48712.1"/>
    <property type="molecule type" value="Genomic_DNA"/>
</dbReference>
<sequence>MPDVSEIRNELDVSSLEKYLTNLPQDIIKGVSIPQFQSPFQVSQFRYGQSNPTYLVVDASGAHYVLRRKPSANSKLALKTAHAIEREFYILLGISKSNENGDSEKAVPVPKVHLLCEDESVVGAVFYMMEYIDGRLIKRPDLYGVEAKEHEALWKDVMRTISAIHSVDVHELVKHLPAKHFPQFQPDRLAKIKNGPSYFQRQIKTLSAVAATQAKVVKPIPDMEAICKWTLQHAPQDPDELTLVHGDCKIDNFLFHPTEPRVVAVLDWELCTFGHPMFDLANFFQPYILPVQFNTIMFQPDPVTIGKEDPQLSSTVKDLLYLYQKTLGHQWRDNDPKNNPIDLWVVGSVFGLLRLAVISQGIAMRVAKGTASSGSAALFAELYFPLSELAVEMISPGEKL</sequence>
<dbReference type="AlphaFoldDB" id="A0A1L0BCE6"/>
<dbReference type="Proteomes" id="UP000182259">
    <property type="component" value="Chromosome I"/>
</dbReference>
<dbReference type="Pfam" id="PF01636">
    <property type="entry name" value="APH"/>
    <property type="match status" value="1"/>
</dbReference>
<proteinExistence type="predicted"/>
<dbReference type="InterPro" id="IPR052898">
    <property type="entry name" value="ACAD10-like"/>
</dbReference>